<evidence type="ECO:0000313" key="2">
    <source>
        <dbReference type="EMBL" id="KAH8979753.1"/>
    </source>
</evidence>
<feature type="compositionally biased region" description="Pro residues" evidence="1">
    <location>
        <begin position="43"/>
        <end position="52"/>
    </location>
</feature>
<protein>
    <submittedName>
        <fullName evidence="2">Uncharacterized protein</fullName>
    </submittedName>
</protein>
<comment type="caution">
    <text evidence="2">The sequence shown here is derived from an EMBL/GenBank/DDBJ whole genome shotgun (WGS) entry which is preliminary data.</text>
</comment>
<name>A0AAD4L7A7_9AGAM</name>
<feature type="compositionally biased region" description="Polar residues" evidence="1">
    <location>
        <begin position="55"/>
        <end position="68"/>
    </location>
</feature>
<proteinExistence type="predicted"/>
<feature type="compositionally biased region" description="Polar residues" evidence="1">
    <location>
        <begin position="26"/>
        <end position="39"/>
    </location>
</feature>
<dbReference type="AlphaFoldDB" id="A0AAD4L7A7"/>
<dbReference type="EMBL" id="JAKELL010000157">
    <property type="protein sequence ID" value="KAH8979753.1"/>
    <property type="molecule type" value="Genomic_DNA"/>
</dbReference>
<gene>
    <name evidence="2" type="ORF">EDB92DRAFT_333799</name>
</gene>
<keyword evidence="3" id="KW-1185">Reference proteome</keyword>
<reference evidence="2" key="1">
    <citation type="submission" date="2022-01" db="EMBL/GenBank/DDBJ databases">
        <title>Comparative genomics reveals a dynamic genome evolution in the ectomycorrhizal milk-cap (Lactarius) mushrooms.</title>
        <authorList>
            <consortium name="DOE Joint Genome Institute"/>
            <person name="Lebreton A."/>
            <person name="Tang N."/>
            <person name="Kuo A."/>
            <person name="LaButti K."/>
            <person name="Drula E."/>
            <person name="Barry K."/>
            <person name="Clum A."/>
            <person name="Lipzen A."/>
            <person name="Mousain D."/>
            <person name="Ng V."/>
            <person name="Wang R."/>
            <person name="Wang X."/>
            <person name="Dai Y."/>
            <person name="Henrissat B."/>
            <person name="Grigoriev I.V."/>
            <person name="Guerin-Laguette A."/>
            <person name="Yu F."/>
            <person name="Martin F.M."/>
        </authorList>
    </citation>
    <scope>NUCLEOTIDE SEQUENCE</scope>
    <source>
        <strain evidence="2">QP</strain>
    </source>
</reference>
<dbReference type="Proteomes" id="UP001201163">
    <property type="component" value="Unassembled WGS sequence"/>
</dbReference>
<evidence type="ECO:0000313" key="3">
    <source>
        <dbReference type="Proteomes" id="UP001201163"/>
    </source>
</evidence>
<feature type="region of interest" description="Disordered" evidence="1">
    <location>
        <begin position="85"/>
        <end position="105"/>
    </location>
</feature>
<evidence type="ECO:0000256" key="1">
    <source>
        <dbReference type="SAM" id="MobiDB-lite"/>
    </source>
</evidence>
<feature type="region of interest" description="Disordered" evidence="1">
    <location>
        <begin position="1"/>
        <end position="68"/>
    </location>
</feature>
<sequence length="279" mass="29955">MDENRRLFPFPQPPFSAPATIPVPGTASSYLTVGPTQGSGWPPQNPSSPWVPPTALSSPYETSPPQNLSVYPPACQPIPVSPVFPTPQGQGAHAPITHFASPPPRRSITMPIPGLRDDTQAALGFYTGYALQAPIMTHTQSNPGVSGATQIPADPQRNQDDPYFEEGEDNHGISAMHDDGALAKTPHPPVNGGIKNLFRRKRRTQTLATPVSGPTLRCRLPECQTTITGDLAERFSGFCSTNDMSTAIRYGMATPCPGRERWVCPVGQAFCIGCSKGRR</sequence>
<organism evidence="2 3">
    <name type="scientific">Lactarius akahatsu</name>
    <dbReference type="NCBI Taxonomy" id="416441"/>
    <lineage>
        <taxon>Eukaryota</taxon>
        <taxon>Fungi</taxon>
        <taxon>Dikarya</taxon>
        <taxon>Basidiomycota</taxon>
        <taxon>Agaricomycotina</taxon>
        <taxon>Agaricomycetes</taxon>
        <taxon>Russulales</taxon>
        <taxon>Russulaceae</taxon>
        <taxon>Lactarius</taxon>
    </lineage>
</organism>
<accession>A0AAD4L7A7</accession>